<dbReference type="OrthoDB" id="4279at2"/>
<evidence type="ECO:0000313" key="12">
    <source>
        <dbReference type="Proteomes" id="UP000180088"/>
    </source>
</evidence>
<evidence type="ECO:0000256" key="10">
    <source>
        <dbReference type="RuleBase" id="RU361274"/>
    </source>
</evidence>
<comment type="catalytic activity">
    <reaction evidence="1">
        <text>inosine + phosphate = alpha-D-ribose 1-phosphate + hypoxanthine</text>
        <dbReference type="Rhea" id="RHEA:27646"/>
        <dbReference type="ChEBI" id="CHEBI:17368"/>
        <dbReference type="ChEBI" id="CHEBI:17596"/>
        <dbReference type="ChEBI" id="CHEBI:43474"/>
        <dbReference type="ChEBI" id="CHEBI:57720"/>
        <dbReference type="EC" id="2.4.2.1"/>
    </reaction>
    <physiologicalReaction direction="left-to-right" evidence="1">
        <dbReference type="Rhea" id="RHEA:27647"/>
    </physiologicalReaction>
</comment>
<comment type="catalytic activity">
    <reaction evidence="7">
        <text>adenosine + H2O + H(+) = inosine + NH4(+)</text>
        <dbReference type="Rhea" id="RHEA:24408"/>
        <dbReference type="ChEBI" id="CHEBI:15377"/>
        <dbReference type="ChEBI" id="CHEBI:15378"/>
        <dbReference type="ChEBI" id="CHEBI:16335"/>
        <dbReference type="ChEBI" id="CHEBI:17596"/>
        <dbReference type="ChEBI" id="CHEBI:28938"/>
        <dbReference type="EC" id="3.5.4.4"/>
    </reaction>
    <physiologicalReaction direction="left-to-right" evidence="7">
        <dbReference type="Rhea" id="RHEA:24409"/>
    </physiologicalReaction>
</comment>
<comment type="similarity">
    <text evidence="2 10">Belongs to the purine nucleoside phosphorylase YfiH/LACC1 family.</text>
</comment>
<dbReference type="GO" id="GO:0017061">
    <property type="term" value="F:S-methyl-5-thioadenosine phosphorylase activity"/>
    <property type="evidence" value="ECO:0007669"/>
    <property type="project" value="UniProtKB-EC"/>
</dbReference>
<proteinExistence type="inferred from homology"/>
<keyword evidence="3" id="KW-0808">Transferase</keyword>
<dbReference type="RefSeq" id="WP_071117056.1">
    <property type="nucleotide sequence ID" value="NZ_MKCS01000004.1"/>
</dbReference>
<dbReference type="Pfam" id="PF02578">
    <property type="entry name" value="Cu-oxidase_4"/>
    <property type="match status" value="1"/>
</dbReference>
<keyword evidence="6" id="KW-0862">Zinc</keyword>
<dbReference type="PANTHER" id="PTHR30616">
    <property type="entry name" value="UNCHARACTERIZED PROTEIN YFIH"/>
    <property type="match status" value="1"/>
</dbReference>
<gene>
    <name evidence="11" type="ORF">BI347_21540</name>
</gene>
<dbReference type="Gene3D" id="3.60.140.10">
    <property type="entry name" value="CNF1/YfiH-like putative cysteine hydrolases"/>
    <property type="match status" value="1"/>
</dbReference>
<dbReference type="STRING" id="1903179.BI347_21540"/>
<name>A0A1S1WU13_9NEIS</name>
<dbReference type="CDD" id="cd16833">
    <property type="entry name" value="YfiH"/>
    <property type="match status" value="1"/>
</dbReference>
<comment type="catalytic activity">
    <reaction evidence="8">
        <text>adenosine + phosphate = alpha-D-ribose 1-phosphate + adenine</text>
        <dbReference type="Rhea" id="RHEA:27642"/>
        <dbReference type="ChEBI" id="CHEBI:16335"/>
        <dbReference type="ChEBI" id="CHEBI:16708"/>
        <dbReference type="ChEBI" id="CHEBI:43474"/>
        <dbReference type="ChEBI" id="CHEBI:57720"/>
        <dbReference type="EC" id="2.4.2.1"/>
    </reaction>
    <physiologicalReaction direction="left-to-right" evidence="8">
        <dbReference type="Rhea" id="RHEA:27643"/>
    </physiologicalReaction>
</comment>
<evidence type="ECO:0000256" key="7">
    <source>
        <dbReference type="ARBA" id="ARBA00047989"/>
    </source>
</evidence>
<keyword evidence="4" id="KW-0479">Metal-binding</keyword>
<dbReference type="Proteomes" id="UP000180088">
    <property type="component" value="Unassembled WGS sequence"/>
</dbReference>
<keyword evidence="5" id="KW-0378">Hydrolase</keyword>
<comment type="catalytic activity">
    <reaction evidence="9">
        <text>S-methyl-5'-thioadenosine + phosphate = 5-(methylsulfanyl)-alpha-D-ribose 1-phosphate + adenine</text>
        <dbReference type="Rhea" id="RHEA:11852"/>
        <dbReference type="ChEBI" id="CHEBI:16708"/>
        <dbReference type="ChEBI" id="CHEBI:17509"/>
        <dbReference type="ChEBI" id="CHEBI:43474"/>
        <dbReference type="ChEBI" id="CHEBI:58533"/>
        <dbReference type="EC" id="2.4.2.28"/>
    </reaction>
    <physiologicalReaction direction="left-to-right" evidence="9">
        <dbReference type="Rhea" id="RHEA:11853"/>
    </physiologicalReaction>
</comment>
<dbReference type="NCBIfam" id="TIGR00726">
    <property type="entry name" value="peptidoglycan editing factor PgeF"/>
    <property type="match status" value="1"/>
</dbReference>
<evidence type="ECO:0000256" key="6">
    <source>
        <dbReference type="ARBA" id="ARBA00022833"/>
    </source>
</evidence>
<evidence type="ECO:0000256" key="9">
    <source>
        <dbReference type="ARBA" id="ARBA00049893"/>
    </source>
</evidence>
<evidence type="ECO:0000256" key="5">
    <source>
        <dbReference type="ARBA" id="ARBA00022801"/>
    </source>
</evidence>
<evidence type="ECO:0000256" key="3">
    <source>
        <dbReference type="ARBA" id="ARBA00022679"/>
    </source>
</evidence>
<evidence type="ECO:0000256" key="2">
    <source>
        <dbReference type="ARBA" id="ARBA00007353"/>
    </source>
</evidence>
<dbReference type="AlphaFoldDB" id="A0A1S1WU13"/>
<evidence type="ECO:0000256" key="8">
    <source>
        <dbReference type="ARBA" id="ARBA00048968"/>
    </source>
</evidence>
<organism evidence="11 12">
    <name type="scientific">Chromobacterium sphagni</name>
    <dbReference type="NCBI Taxonomy" id="1903179"/>
    <lineage>
        <taxon>Bacteria</taxon>
        <taxon>Pseudomonadati</taxon>
        <taxon>Pseudomonadota</taxon>
        <taxon>Betaproteobacteria</taxon>
        <taxon>Neisseriales</taxon>
        <taxon>Chromobacteriaceae</taxon>
        <taxon>Chromobacterium</taxon>
    </lineage>
</organism>
<dbReference type="PANTHER" id="PTHR30616:SF2">
    <property type="entry name" value="PURINE NUCLEOSIDE PHOSPHORYLASE LACC1"/>
    <property type="match status" value="1"/>
</dbReference>
<dbReference type="InterPro" id="IPR003730">
    <property type="entry name" value="Cu_polyphenol_OxRdtase"/>
</dbReference>
<dbReference type="GO" id="GO:0005507">
    <property type="term" value="F:copper ion binding"/>
    <property type="evidence" value="ECO:0007669"/>
    <property type="project" value="TreeGrafter"/>
</dbReference>
<protein>
    <recommendedName>
        <fullName evidence="10">Purine nucleoside phosphorylase</fullName>
    </recommendedName>
</protein>
<evidence type="ECO:0000256" key="4">
    <source>
        <dbReference type="ARBA" id="ARBA00022723"/>
    </source>
</evidence>
<dbReference type="InterPro" id="IPR011324">
    <property type="entry name" value="Cytotoxic_necrot_fac-like_cat"/>
</dbReference>
<dbReference type="SUPFAM" id="SSF64438">
    <property type="entry name" value="CNF1/YfiH-like putative cysteine hydrolases"/>
    <property type="match status" value="1"/>
</dbReference>
<dbReference type="GO" id="GO:0016787">
    <property type="term" value="F:hydrolase activity"/>
    <property type="evidence" value="ECO:0007669"/>
    <property type="project" value="UniProtKB-KW"/>
</dbReference>
<comment type="caution">
    <text evidence="11">The sequence shown here is derived from an EMBL/GenBank/DDBJ whole genome shotgun (WGS) entry which is preliminary data.</text>
</comment>
<evidence type="ECO:0000313" key="11">
    <source>
        <dbReference type="EMBL" id="OHX10372.1"/>
    </source>
</evidence>
<evidence type="ECO:0000256" key="1">
    <source>
        <dbReference type="ARBA" id="ARBA00000553"/>
    </source>
</evidence>
<accession>A0A1S1WU13</accession>
<dbReference type="EMBL" id="MKCS01000004">
    <property type="protein sequence ID" value="OHX10372.1"/>
    <property type="molecule type" value="Genomic_DNA"/>
</dbReference>
<dbReference type="InterPro" id="IPR038371">
    <property type="entry name" value="Cu_polyphenol_OxRdtase_sf"/>
</dbReference>
<reference evidence="11 12" key="1">
    <citation type="submission" date="2016-09" db="EMBL/GenBank/DDBJ databases">
        <title>Chromobacterium muskegensis sp. nov., an insecticidal bacterium isolated from Sphagnum bogs.</title>
        <authorList>
            <person name="Sparks M.E."/>
            <person name="Blackburn M.B."/>
            <person name="Gundersen-Rindal D.E."/>
            <person name="Mitchell A."/>
            <person name="Farrar R."/>
            <person name="Kuhar D."/>
        </authorList>
    </citation>
    <scope>NUCLEOTIDE SEQUENCE [LARGE SCALE GENOMIC DNA]</scope>
    <source>
        <strain evidence="11 12">37-2</strain>
    </source>
</reference>
<sequence>MPAENWIAADWPAPANVRTLATTRQGGVSQPPYASLNLGAHVGDDPADVAANRARLRAALPAEPFWLNQVHGTAVANAASAAELPPDADASFARAPGAICAVMTADCLPVLLCDDAGSAVAAAHAGWRGLCDGVLEAAIAAIGPAPSTLMAWLGPAIGPDAFEVGAEVREAFIARDPAAVEAFADIGEGKYLADIYALARQRLAAAGVSRVYGGDFCTVIDRERFFSYRRDRQTGRMASLIWLQD</sequence>